<dbReference type="FunFam" id="3.40.850.10:FF:000243">
    <property type="entry name" value="Kinesin-like protein"/>
    <property type="match status" value="1"/>
</dbReference>
<dbReference type="PANTHER" id="PTHR47968:SF13">
    <property type="entry name" value="KINESIN-LIKE PROTEIN KIF19 ISOFORM X1"/>
    <property type="match status" value="1"/>
</dbReference>
<dbReference type="GO" id="GO:0005871">
    <property type="term" value="C:kinesin complex"/>
    <property type="evidence" value="ECO:0000318"/>
    <property type="project" value="GO_Central"/>
</dbReference>
<evidence type="ECO:0000313" key="10">
    <source>
        <dbReference type="Proteomes" id="UP000001357"/>
    </source>
</evidence>
<dbReference type="AlphaFoldDB" id="A9UUR6"/>
<evidence type="ECO:0000256" key="2">
    <source>
        <dbReference type="ARBA" id="ARBA00022741"/>
    </source>
</evidence>
<keyword evidence="10" id="KW-1185">Reference proteome</keyword>
<keyword evidence="3 6" id="KW-0067">ATP-binding</keyword>
<dbReference type="PROSITE" id="PS00411">
    <property type="entry name" value="KINESIN_MOTOR_1"/>
    <property type="match status" value="1"/>
</dbReference>
<dbReference type="KEGG" id="mbr:MONBRDRAFT_2025"/>
<keyword evidence="5 6" id="KW-0505">Motor protein</keyword>
<organism evidence="9 10">
    <name type="scientific">Monosiga brevicollis</name>
    <name type="common">Choanoflagellate</name>
    <dbReference type="NCBI Taxonomy" id="81824"/>
    <lineage>
        <taxon>Eukaryota</taxon>
        <taxon>Choanoflagellata</taxon>
        <taxon>Craspedida</taxon>
        <taxon>Salpingoecidae</taxon>
        <taxon>Monosiga</taxon>
    </lineage>
</organism>
<dbReference type="GO" id="GO:0005874">
    <property type="term" value="C:microtubule"/>
    <property type="evidence" value="ECO:0000318"/>
    <property type="project" value="GO_Central"/>
</dbReference>
<evidence type="ECO:0000256" key="1">
    <source>
        <dbReference type="ARBA" id="ARBA00022701"/>
    </source>
</evidence>
<evidence type="ECO:0000256" key="6">
    <source>
        <dbReference type="PROSITE-ProRule" id="PRU00283"/>
    </source>
</evidence>
<dbReference type="InterPro" id="IPR001752">
    <property type="entry name" value="Kinesin_motor_dom"/>
</dbReference>
<dbReference type="InterPro" id="IPR027417">
    <property type="entry name" value="P-loop_NTPase"/>
</dbReference>
<feature type="non-terminal residue" evidence="9">
    <location>
        <position position="298"/>
    </location>
</feature>
<comment type="similarity">
    <text evidence="6 7">Belongs to the TRAFAC class myosin-kinesin ATPase superfamily. Kinesin family.</text>
</comment>
<dbReference type="PROSITE" id="PS50067">
    <property type="entry name" value="KINESIN_MOTOR_2"/>
    <property type="match status" value="1"/>
</dbReference>
<dbReference type="SMART" id="SM00129">
    <property type="entry name" value="KISc"/>
    <property type="match status" value="1"/>
</dbReference>
<gene>
    <name evidence="9" type="ORF">MONBRDRAFT_2025</name>
</gene>
<dbReference type="InterPro" id="IPR027640">
    <property type="entry name" value="Kinesin-like_fam"/>
</dbReference>
<dbReference type="GO" id="GO:0005524">
    <property type="term" value="F:ATP binding"/>
    <property type="evidence" value="ECO:0007669"/>
    <property type="project" value="UniProtKB-UniRule"/>
</dbReference>
<protein>
    <recommendedName>
        <fullName evidence="7">Kinesin-like protein</fullName>
    </recommendedName>
</protein>
<dbReference type="GO" id="GO:0016887">
    <property type="term" value="F:ATP hydrolysis activity"/>
    <property type="evidence" value="ECO:0000318"/>
    <property type="project" value="GO_Central"/>
</dbReference>
<dbReference type="eggNOG" id="KOG0242">
    <property type="taxonomic scope" value="Eukaryota"/>
</dbReference>
<dbReference type="EMBL" id="CH991546">
    <property type="protein sequence ID" value="EDQ90951.1"/>
    <property type="molecule type" value="Genomic_DNA"/>
</dbReference>
<dbReference type="PRINTS" id="PR00380">
    <property type="entry name" value="KINESINHEAVY"/>
</dbReference>
<evidence type="ECO:0000256" key="7">
    <source>
        <dbReference type="RuleBase" id="RU000394"/>
    </source>
</evidence>
<dbReference type="RefSeq" id="XP_001744248.1">
    <property type="nucleotide sequence ID" value="XM_001744196.1"/>
</dbReference>
<dbReference type="SUPFAM" id="SSF52540">
    <property type="entry name" value="P-loop containing nucleoside triphosphate hydrolases"/>
    <property type="match status" value="1"/>
</dbReference>
<keyword evidence="1 7" id="KW-0493">Microtubule</keyword>
<reference evidence="9 10" key="1">
    <citation type="journal article" date="2008" name="Nature">
        <title>The genome of the choanoflagellate Monosiga brevicollis and the origin of metazoans.</title>
        <authorList>
            <consortium name="JGI Sequencing"/>
            <person name="King N."/>
            <person name="Westbrook M.J."/>
            <person name="Young S.L."/>
            <person name="Kuo A."/>
            <person name="Abedin M."/>
            <person name="Chapman J."/>
            <person name="Fairclough S."/>
            <person name="Hellsten U."/>
            <person name="Isogai Y."/>
            <person name="Letunic I."/>
            <person name="Marr M."/>
            <person name="Pincus D."/>
            <person name="Putnam N."/>
            <person name="Rokas A."/>
            <person name="Wright K.J."/>
            <person name="Zuzow R."/>
            <person name="Dirks W."/>
            <person name="Good M."/>
            <person name="Goodstein D."/>
            <person name="Lemons D."/>
            <person name="Li W."/>
            <person name="Lyons J.B."/>
            <person name="Morris A."/>
            <person name="Nichols S."/>
            <person name="Richter D.J."/>
            <person name="Salamov A."/>
            <person name="Bork P."/>
            <person name="Lim W.A."/>
            <person name="Manning G."/>
            <person name="Miller W.T."/>
            <person name="McGinnis W."/>
            <person name="Shapiro H."/>
            <person name="Tjian R."/>
            <person name="Grigoriev I.V."/>
            <person name="Rokhsar D."/>
        </authorList>
    </citation>
    <scope>NUCLEOTIDE SEQUENCE [LARGE SCALE GENOMIC DNA]</scope>
    <source>
        <strain evidence="10">MX1 / ATCC 50154</strain>
    </source>
</reference>
<sequence>LTVAVRVRPLLPEEAQRGWSSLVDCLGGKVVVLNDPHANSEDVLRRNRSHERRFAFDHVMDGQASQKDVYVAVGRPLLKAFVAGYTCCCFAYGPTSAGKTYSMLGTAQEPGLMMRTLVDLFKLVDKRKDTYNFEVLTCAELTHVMKELVRGNQRRTQEATAANATSSRSHAILLLSLRSSPREKNTTQVYRVSTFFMCDLAGSERAANTQNTGIRMVEGQHINRSLLALGNCINALSNPNARDRYTNFRDSKLTRLLKEALSGNCRTAMIAHVSPADFHFEESYNTLNYANRAKSIKT</sequence>
<name>A9UUR6_MONBE</name>
<dbReference type="OMA" id="CAELTHV"/>
<keyword evidence="2 6" id="KW-0547">Nucleotide-binding</keyword>
<evidence type="ECO:0000259" key="8">
    <source>
        <dbReference type="PROSITE" id="PS50067"/>
    </source>
</evidence>
<accession>A9UUR6</accession>
<dbReference type="Proteomes" id="UP000001357">
    <property type="component" value="Unassembled WGS sequence"/>
</dbReference>
<dbReference type="GO" id="GO:0005737">
    <property type="term" value="C:cytoplasm"/>
    <property type="evidence" value="ECO:0000318"/>
    <property type="project" value="GO_Central"/>
</dbReference>
<dbReference type="Gene3D" id="3.40.850.10">
    <property type="entry name" value="Kinesin motor domain"/>
    <property type="match status" value="2"/>
</dbReference>
<evidence type="ECO:0000256" key="4">
    <source>
        <dbReference type="ARBA" id="ARBA00023054"/>
    </source>
</evidence>
<dbReference type="InterPro" id="IPR019821">
    <property type="entry name" value="Kinesin_motor_CS"/>
</dbReference>
<dbReference type="PANTHER" id="PTHR47968">
    <property type="entry name" value="CENTROMERE PROTEIN E"/>
    <property type="match status" value="1"/>
</dbReference>
<dbReference type="GO" id="GO:0003777">
    <property type="term" value="F:microtubule motor activity"/>
    <property type="evidence" value="ECO:0000318"/>
    <property type="project" value="GO_Central"/>
</dbReference>
<dbReference type="STRING" id="81824.A9UUR6"/>
<evidence type="ECO:0000256" key="5">
    <source>
        <dbReference type="ARBA" id="ARBA00023175"/>
    </source>
</evidence>
<feature type="non-terminal residue" evidence="9">
    <location>
        <position position="1"/>
    </location>
</feature>
<feature type="binding site" evidence="6">
    <location>
        <begin position="93"/>
        <end position="100"/>
    </location>
    <ligand>
        <name>ATP</name>
        <dbReference type="ChEBI" id="CHEBI:30616"/>
    </ligand>
</feature>
<evidence type="ECO:0000313" key="9">
    <source>
        <dbReference type="EMBL" id="EDQ90951.1"/>
    </source>
</evidence>
<dbReference type="InterPro" id="IPR036961">
    <property type="entry name" value="Kinesin_motor_dom_sf"/>
</dbReference>
<dbReference type="Pfam" id="PF00225">
    <property type="entry name" value="Kinesin"/>
    <property type="match status" value="2"/>
</dbReference>
<evidence type="ECO:0000256" key="3">
    <source>
        <dbReference type="ARBA" id="ARBA00022840"/>
    </source>
</evidence>
<proteinExistence type="inferred from homology"/>
<dbReference type="FunFam" id="3.40.850.10:FF:000265">
    <property type="entry name" value="Kinesin-like protein"/>
    <property type="match status" value="1"/>
</dbReference>
<dbReference type="GeneID" id="5889574"/>
<dbReference type="GO" id="GO:0008017">
    <property type="term" value="F:microtubule binding"/>
    <property type="evidence" value="ECO:0000318"/>
    <property type="project" value="GO_Central"/>
</dbReference>
<keyword evidence="4" id="KW-0175">Coiled coil</keyword>
<dbReference type="GO" id="GO:0007018">
    <property type="term" value="P:microtubule-based movement"/>
    <property type="evidence" value="ECO:0000318"/>
    <property type="project" value="GO_Central"/>
</dbReference>
<dbReference type="InParanoid" id="A9UUR6"/>
<feature type="domain" description="Kinesin motor" evidence="8">
    <location>
        <begin position="1"/>
        <end position="296"/>
    </location>
</feature>